<dbReference type="InterPro" id="IPR005372">
    <property type="entry name" value="UPF0182"/>
</dbReference>
<feature type="compositionally biased region" description="Gly residues" evidence="6">
    <location>
        <begin position="876"/>
        <end position="885"/>
    </location>
</feature>
<dbReference type="AlphaFoldDB" id="A0A916SBV9"/>
<reference evidence="7" key="2">
    <citation type="submission" date="2020-09" db="EMBL/GenBank/DDBJ databases">
        <authorList>
            <person name="Sun Q."/>
            <person name="Zhou Y."/>
        </authorList>
    </citation>
    <scope>NUCLEOTIDE SEQUENCE</scope>
    <source>
        <strain evidence="7">CGMCC 1.12813</strain>
    </source>
</reference>
<feature type="transmembrane region" description="Helical" evidence="5">
    <location>
        <begin position="12"/>
        <end position="36"/>
    </location>
</feature>
<keyword evidence="1 5" id="KW-1003">Cell membrane</keyword>
<feature type="transmembrane region" description="Helical" evidence="5">
    <location>
        <begin position="207"/>
        <end position="224"/>
    </location>
</feature>
<evidence type="ECO:0000256" key="2">
    <source>
        <dbReference type="ARBA" id="ARBA00022692"/>
    </source>
</evidence>
<evidence type="ECO:0000256" key="6">
    <source>
        <dbReference type="SAM" id="MobiDB-lite"/>
    </source>
</evidence>
<keyword evidence="3 5" id="KW-1133">Transmembrane helix</keyword>
<comment type="subcellular location">
    <subcellularLocation>
        <location evidence="5">Cell membrane</location>
        <topology evidence="5">Multi-pass membrane protein</topology>
    </subcellularLocation>
</comment>
<feature type="transmembrane region" description="Helical" evidence="5">
    <location>
        <begin position="108"/>
        <end position="127"/>
    </location>
</feature>
<organism evidence="7 8">
    <name type="scientific">Conyzicola nivalis</name>
    <dbReference type="NCBI Taxonomy" id="1477021"/>
    <lineage>
        <taxon>Bacteria</taxon>
        <taxon>Bacillati</taxon>
        <taxon>Actinomycetota</taxon>
        <taxon>Actinomycetes</taxon>
        <taxon>Micrococcales</taxon>
        <taxon>Microbacteriaceae</taxon>
        <taxon>Conyzicola</taxon>
    </lineage>
</organism>
<comment type="caution">
    <text evidence="7">The sequence shown here is derived from an EMBL/GenBank/DDBJ whole genome shotgun (WGS) entry which is preliminary data.</text>
</comment>
<gene>
    <name evidence="7" type="ORF">GCM10010979_01090</name>
</gene>
<feature type="transmembrane region" description="Helical" evidence="5">
    <location>
        <begin position="56"/>
        <end position="76"/>
    </location>
</feature>
<evidence type="ECO:0000256" key="1">
    <source>
        <dbReference type="ARBA" id="ARBA00022475"/>
    </source>
</evidence>
<dbReference type="PANTHER" id="PTHR39344:SF1">
    <property type="entry name" value="UPF0182 PROTEIN SLL1060"/>
    <property type="match status" value="1"/>
</dbReference>
<dbReference type="PANTHER" id="PTHR39344">
    <property type="entry name" value="UPF0182 PROTEIN SLL1060"/>
    <property type="match status" value="1"/>
</dbReference>
<comment type="similarity">
    <text evidence="5">Belongs to the UPF0182 family.</text>
</comment>
<sequence>MTSTANPPVSRTRVTLAITAAILAVLVVIFFIVAGFYTDILWFDQLDFLNVLTTQWIATAVMFLVGFLAMAVPVWVSIEVAFRARPVYAKLNSQLDRYQQVIEPLRRLAMIGIPAVLGLFTGVSAATRWPVVLQYFNRTSFGETDPQFGLDVSFYMFELPFFRGVVAYASAIVLIAGIAALATTYLYGAIRVTGREVRISRSARIQLAIMAALYVALQALSIWLDQYTTLASRGAGYLQTGAGFTEVNATIPGRAILAIAAGVVALLFIVTAVIGRWRLPVIGTALLLVSGLILGGIYPWIVQRFQVEPSARTLESEYIDRSIEATRTAYGVDGVTETPYNATTDAEQGALRSDAETTANIRIIDPALVSESFAQLERFRQYYQFPAHLDVDRYNIDGTVQDTVIAVRELDQEGLGDSQTPYSNAFVYTHGYGVVAAYGNQRTTDGQPVFLESGIPSTGALDIEEPRIYFGEESPAYSVVGAPEGDTPIELDYPSGDDDDASNMTTTYEGDGGPMLDNLFSKLAYAIKFQSEQIILSDAVTSESQILYDRDPIERVKKVAPYLTTDSDAYPAVVDGKVLWIVDAYTTSANYPYSRVEKLSDTIVDTTTPAVPYAVDNVNYIRNSVKATVDAYTGEVTLYAWDTEDPILKTWQKIFPNSLQSADDMSPDLLSHVRYPADLFKVQRAILGSFHVTDANSFYSSDDQWVTPNDPTSPAAAPTLQPPYYLTMQVPGTDASAFTLYSTFIPRAAATSSSSILTGYLAVNSDAGPDYGKLTLLTLPKQDTVPGPGQVQNSFNSDTEVASQLSLLQRGDTEAIQGNLLTVPVGGGLLYVQPVYVQATGGTSYPLLRKVLVAFGDQIAFEDTLDEALDALFGGDSGADAGDGGTVVTPVPGEEVDPGTDPETPVPAPTDPGTDTGDETTLASALADAKQALADREAAYAANDLVAAAEADNRLTAALDAALAASE</sequence>
<evidence type="ECO:0000256" key="3">
    <source>
        <dbReference type="ARBA" id="ARBA00022989"/>
    </source>
</evidence>
<feature type="transmembrane region" description="Helical" evidence="5">
    <location>
        <begin position="281"/>
        <end position="301"/>
    </location>
</feature>
<feature type="transmembrane region" description="Helical" evidence="5">
    <location>
        <begin position="255"/>
        <end position="274"/>
    </location>
</feature>
<keyword evidence="4 5" id="KW-0472">Membrane</keyword>
<reference evidence="7" key="1">
    <citation type="journal article" date="2014" name="Int. J. Syst. Evol. Microbiol.">
        <title>Complete genome sequence of Corynebacterium casei LMG S-19264T (=DSM 44701T), isolated from a smear-ripened cheese.</title>
        <authorList>
            <consortium name="US DOE Joint Genome Institute (JGI-PGF)"/>
            <person name="Walter F."/>
            <person name="Albersmeier A."/>
            <person name="Kalinowski J."/>
            <person name="Ruckert C."/>
        </authorList>
    </citation>
    <scope>NUCLEOTIDE SEQUENCE</scope>
    <source>
        <strain evidence="7">CGMCC 1.12813</strain>
    </source>
</reference>
<dbReference type="Pfam" id="PF03699">
    <property type="entry name" value="UPF0182"/>
    <property type="match status" value="1"/>
</dbReference>
<evidence type="ECO:0000313" key="7">
    <source>
        <dbReference type="EMBL" id="GGA90213.1"/>
    </source>
</evidence>
<dbReference type="RefSeq" id="WP_188508774.1">
    <property type="nucleotide sequence ID" value="NZ_BMGB01000001.1"/>
</dbReference>
<dbReference type="GO" id="GO:0005886">
    <property type="term" value="C:plasma membrane"/>
    <property type="evidence" value="ECO:0007669"/>
    <property type="project" value="UniProtKB-SubCell"/>
</dbReference>
<feature type="transmembrane region" description="Helical" evidence="5">
    <location>
        <begin position="165"/>
        <end position="187"/>
    </location>
</feature>
<evidence type="ECO:0000256" key="4">
    <source>
        <dbReference type="ARBA" id="ARBA00023136"/>
    </source>
</evidence>
<accession>A0A916SBV9</accession>
<evidence type="ECO:0000313" key="8">
    <source>
        <dbReference type="Proteomes" id="UP000606922"/>
    </source>
</evidence>
<keyword evidence="2 5" id="KW-0812">Transmembrane</keyword>
<proteinExistence type="inferred from homology"/>
<dbReference type="GO" id="GO:0005576">
    <property type="term" value="C:extracellular region"/>
    <property type="evidence" value="ECO:0007669"/>
    <property type="project" value="TreeGrafter"/>
</dbReference>
<dbReference type="EMBL" id="BMGB01000001">
    <property type="protein sequence ID" value="GGA90213.1"/>
    <property type="molecule type" value="Genomic_DNA"/>
</dbReference>
<protein>
    <recommendedName>
        <fullName evidence="5">UPF0182 protein GCM10010979_01090</fullName>
    </recommendedName>
</protein>
<dbReference type="Proteomes" id="UP000606922">
    <property type="component" value="Unassembled WGS sequence"/>
</dbReference>
<feature type="region of interest" description="Disordered" evidence="6">
    <location>
        <begin position="876"/>
        <end position="919"/>
    </location>
</feature>
<evidence type="ECO:0000256" key="5">
    <source>
        <dbReference type="HAMAP-Rule" id="MF_01600"/>
    </source>
</evidence>
<name>A0A916SBV9_9MICO</name>
<dbReference type="HAMAP" id="MF_01600">
    <property type="entry name" value="UPF0182"/>
    <property type="match status" value="1"/>
</dbReference>
<keyword evidence="8" id="KW-1185">Reference proteome</keyword>